<keyword evidence="4" id="KW-1185">Reference proteome</keyword>
<dbReference type="EMBL" id="CDRZ01000132">
    <property type="protein sequence ID" value="CEO88589.1"/>
    <property type="molecule type" value="Genomic_DNA"/>
</dbReference>
<evidence type="ECO:0000256" key="1">
    <source>
        <dbReference type="SAM" id="MobiDB-lite"/>
    </source>
</evidence>
<sequence length="90" mass="10331">MSHHLYKKAMEYDLEEIQLLAKAAQTAPPPVAQALLGIIKEEAQDAEFWNTLYSCCDECYKPPCPDDPDGIRPPGKYYPYQKKPEQDKKE</sequence>
<evidence type="ECO:0000313" key="2">
    <source>
        <dbReference type="EMBL" id="CEO88589.1"/>
    </source>
</evidence>
<dbReference type="Proteomes" id="UP000046155">
    <property type="component" value="Unassembled WGS sequence"/>
</dbReference>
<gene>
    <name evidence="2" type="ORF">SSCH_2170002</name>
    <name evidence="3" type="ORF">SSCH_350008</name>
</gene>
<protein>
    <submittedName>
        <fullName evidence="3">Uncharacterized protein</fullName>
    </submittedName>
</protein>
<proteinExistence type="predicted"/>
<evidence type="ECO:0000313" key="3">
    <source>
        <dbReference type="EMBL" id="CEO89027.1"/>
    </source>
</evidence>
<organism evidence="3 4">
    <name type="scientific">Syntrophaceticus schinkii</name>
    <dbReference type="NCBI Taxonomy" id="499207"/>
    <lineage>
        <taxon>Bacteria</taxon>
        <taxon>Bacillati</taxon>
        <taxon>Bacillota</taxon>
        <taxon>Clostridia</taxon>
        <taxon>Thermoanaerobacterales</taxon>
        <taxon>Thermoanaerobacterales Family III. Incertae Sedis</taxon>
        <taxon>Syntrophaceticus</taxon>
    </lineage>
</organism>
<dbReference type="EMBL" id="CDRZ01000231">
    <property type="protein sequence ID" value="CEO89027.1"/>
    <property type="molecule type" value="Genomic_DNA"/>
</dbReference>
<dbReference type="RefSeq" id="WP_044664716.1">
    <property type="nucleotide sequence ID" value="NZ_CDRZ01000132.1"/>
</dbReference>
<evidence type="ECO:0000313" key="4">
    <source>
        <dbReference type="Proteomes" id="UP000046155"/>
    </source>
</evidence>
<name>A0A0B7MMT5_9FIRM</name>
<feature type="region of interest" description="Disordered" evidence="1">
    <location>
        <begin position="64"/>
        <end position="90"/>
    </location>
</feature>
<accession>A0A0B7MMT5</accession>
<reference evidence="3 4" key="1">
    <citation type="submission" date="2015-01" db="EMBL/GenBank/DDBJ databases">
        <authorList>
            <person name="Manzoor Shahid"/>
            <person name="Zubair Saima"/>
        </authorList>
    </citation>
    <scope>NUCLEOTIDE SEQUENCE [LARGE SCALE GENOMIC DNA]</scope>
    <source>
        <strain evidence="3 4">Sp3</strain>
    </source>
</reference>
<dbReference type="AlphaFoldDB" id="A0A0B7MMT5"/>